<reference evidence="3 4" key="1">
    <citation type="submission" date="2019-12" db="EMBL/GenBank/DDBJ databases">
        <title>Spirosoma sp. HMF4905 genome sequencing and assembly.</title>
        <authorList>
            <person name="Kang H."/>
            <person name="Cha I."/>
            <person name="Kim H."/>
            <person name="Joh K."/>
        </authorList>
    </citation>
    <scope>NUCLEOTIDE SEQUENCE [LARGE SCALE GENOMIC DNA]</scope>
    <source>
        <strain evidence="3 4">HMF4905</strain>
    </source>
</reference>
<feature type="region of interest" description="Disordered" evidence="1">
    <location>
        <begin position="121"/>
        <end position="145"/>
    </location>
</feature>
<feature type="chain" id="PRO_5029727345" evidence="2">
    <location>
        <begin position="23"/>
        <end position="184"/>
    </location>
</feature>
<sequence length="184" mass="20144">MNNCSLCLLLVLGVGLVFPAIAQQSYELKSNQPTLINGIEYGYTIRNESKKEVSNMGTVKRYELTVYATNKSGENKLFSPRQTSFGVKDQDLLARFDCINATGAKLTSKTITLRARPISTSYTASASHTDGRDDKPIASAMPAQGGHLFENGETLTNNVIVIVPDGEQPQLRVRLKPTEKSPIH</sequence>
<feature type="signal peptide" evidence="2">
    <location>
        <begin position="1"/>
        <end position="22"/>
    </location>
</feature>
<dbReference type="RefSeq" id="WP_157584296.1">
    <property type="nucleotide sequence ID" value="NZ_WPIN01000003.1"/>
</dbReference>
<accession>A0A7K1S8U6</accession>
<gene>
    <name evidence="3" type="ORF">GO755_08330</name>
</gene>
<dbReference type="AlphaFoldDB" id="A0A7K1S8U6"/>
<protein>
    <submittedName>
        <fullName evidence="3">ABC transporter permease</fullName>
    </submittedName>
</protein>
<name>A0A7K1S8U6_9BACT</name>
<keyword evidence="2" id="KW-0732">Signal</keyword>
<dbReference type="EMBL" id="WPIN01000003">
    <property type="protein sequence ID" value="MVM30036.1"/>
    <property type="molecule type" value="Genomic_DNA"/>
</dbReference>
<evidence type="ECO:0000313" key="3">
    <source>
        <dbReference type="EMBL" id="MVM30036.1"/>
    </source>
</evidence>
<organism evidence="3 4">
    <name type="scientific">Spirosoma arboris</name>
    <dbReference type="NCBI Taxonomy" id="2682092"/>
    <lineage>
        <taxon>Bacteria</taxon>
        <taxon>Pseudomonadati</taxon>
        <taxon>Bacteroidota</taxon>
        <taxon>Cytophagia</taxon>
        <taxon>Cytophagales</taxon>
        <taxon>Cytophagaceae</taxon>
        <taxon>Spirosoma</taxon>
    </lineage>
</organism>
<dbReference type="Proteomes" id="UP000436006">
    <property type="component" value="Unassembled WGS sequence"/>
</dbReference>
<comment type="caution">
    <text evidence="3">The sequence shown here is derived from an EMBL/GenBank/DDBJ whole genome shotgun (WGS) entry which is preliminary data.</text>
</comment>
<evidence type="ECO:0000313" key="4">
    <source>
        <dbReference type="Proteomes" id="UP000436006"/>
    </source>
</evidence>
<evidence type="ECO:0000256" key="1">
    <source>
        <dbReference type="SAM" id="MobiDB-lite"/>
    </source>
</evidence>
<keyword evidence="4" id="KW-1185">Reference proteome</keyword>
<proteinExistence type="predicted"/>
<evidence type="ECO:0000256" key="2">
    <source>
        <dbReference type="SAM" id="SignalP"/>
    </source>
</evidence>